<evidence type="ECO:0000313" key="1">
    <source>
        <dbReference type="EMBL" id="AMD86341.1"/>
    </source>
</evidence>
<dbReference type="AlphaFoldDB" id="A0A109W1Z0"/>
<reference evidence="2" key="1">
    <citation type="submission" date="2016-02" db="EMBL/GenBank/DDBJ databases">
        <authorList>
            <person name="Holder M.E."/>
            <person name="Ajami N.J."/>
            <person name="Petrosino J.F."/>
        </authorList>
    </citation>
    <scope>NUCLEOTIDE SEQUENCE [LARGE SCALE GENOMIC DNA]</scope>
    <source>
        <strain evidence="2">CCUG 36733</strain>
    </source>
</reference>
<keyword evidence="2" id="KW-1185">Reference proteome</keyword>
<proteinExistence type="predicted"/>
<dbReference type="EMBL" id="CP014228">
    <property type="protein sequence ID" value="AMD86341.1"/>
    <property type="molecule type" value="Genomic_DNA"/>
</dbReference>
<evidence type="ECO:0000313" key="2">
    <source>
        <dbReference type="Proteomes" id="UP000065220"/>
    </source>
</evidence>
<protein>
    <submittedName>
        <fullName evidence="1">Uncharacterized protein</fullName>
    </submittedName>
</protein>
<dbReference type="STRING" id="111015.AXF14_00330"/>
<gene>
    <name evidence="1" type="ORF">AXF14_00330</name>
</gene>
<sequence>MTGAPNVIVLGEGCVVPEAAVGSSSDTVTGVPDVVGAAFVALLVPLPTMPHAAALRTISVAATAGAARL</sequence>
<dbReference type="KEGG" id="ard:AXF14_00330"/>
<organism evidence="1 2">
    <name type="scientific">Actinomyces radicidentis</name>
    <dbReference type="NCBI Taxonomy" id="111015"/>
    <lineage>
        <taxon>Bacteria</taxon>
        <taxon>Bacillati</taxon>
        <taxon>Actinomycetota</taxon>
        <taxon>Actinomycetes</taxon>
        <taxon>Actinomycetales</taxon>
        <taxon>Actinomycetaceae</taxon>
        <taxon>Actinomyces</taxon>
    </lineage>
</organism>
<dbReference type="Proteomes" id="UP000065220">
    <property type="component" value="Chromosome"/>
</dbReference>
<name>A0A109W1Z0_ACTRD</name>
<accession>A0A109W1Z0</accession>